<dbReference type="Proteomes" id="UP000291269">
    <property type="component" value="Unassembled WGS sequence"/>
</dbReference>
<name>A0A4Q2KCN2_9FIRM</name>
<reference evidence="2 3" key="1">
    <citation type="journal article" date="2019" name="Gut">
        <title>Antibiotics-induced monodominance of a novel gut bacterial order.</title>
        <authorList>
            <person name="Hildebrand F."/>
            <person name="Moitinho-Silva L."/>
            <person name="Blasche S."/>
            <person name="Jahn M.T."/>
            <person name="Gossmann T.I."/>
            <person name="Heuerta-Cepas J."/>
            <person name="Hercog R."/>
            <person name="Luetge M."/>
            <person name="Bahram M."/>
            <person name="Pryszlak A."/>
            <person name="Alves R.J."/>
            <person name="Waszak S.M."/>
            <person name="Zhu A."/>
            <person name="Ye L."/>
            <person name="Costea P.I."/>
            <person name="Aalvink S."/>
            <person name="Belzer C."/>
            <person name="Forslund S.K."/>
            <person name="Sunagawa S."/>
            <person name="Hentschel U."/>
            <person name="Merten C."/>
            <person name="Patil K.R."/>
            <person name="Benes V."/>
            <person name="Bork P."/>
        </authorList>
    </citation>
    <scope>NUCLEOTIDE SEQUENCE [LARGE SCALE GENOMIC DNA]</scope>
    <source>
        <strain evidence="2 3">HDS1380</strain>
    </source>
</reference>
<comment type="caution">
    <text evidence="2">The sequence shown here is derived from an EMBL/GenBank/DDBJ whole genome shotgun (WGS) entry which is preliminary data.</text>
</comment>
<organism evidence="2 3">
    <name type="scientific">Candidatus Borkfalkia ceftriaxoniphila</name>
    <dbReference type="NCBI Taxonomy" id="2508949"/>
    <lineage>
        <taxon>Bacteria</taxon>
        <taxon>Bacillati</taxon>
        <taxon>Bacillota</taxon>
        <taxon>Clostridia</taxon>
        <taxon>Christensenellales</taxon>
        <taxon>Christensenellaceae</taxon>
        <taxon>Candidatus Borkfalkia</taxon>
    </lineage>
</organism>
<feature type="transmembrane region" description="Helical" evidence="1">
    <location>
        <begin position="52"/>
        <end position="75"/>
    </location>
</feature>
<keyword evidence="1" id="KW-1133">Transmembrane helix</keyword>
<evidence type="ECO:0000313" key="2">
    <source>
        <dbReference type="EMBL" id="RXZ61153.1"/>
    </source>
</evidence>
<sequence length="351" mass="39808">MKKDLKKLLSAQAQNILPDERVKENIKSELGCSDGERAYAHGGTESKGKKNILVISVAVLMALTLCLCILLPVFLKGTGTPGGGGKFNQIETTEDFYAYGAASVGSLLSASSETRTLRSYRPSDEEMETVGRYMALVEGLLGDGNFEYSESASSDGEYAYSMTVRYRDLLGREICYEMRYDRLLSDQKGEFAIAGVLLVGQNEYPVEGSYQIESEDGETESELWFRAYTDDAGKSYIEVMQESEEETEDGETEREQKYVYDVYENGRRVERTVVEYESEEGELELKMVVQNRAGRDELRFEQEKKGELKVRGQMNGKKTEFTVQIRLREDGTTYYRYIFEDASDDEEEDED</sequence>
<dbReference type="EMBL" id="SDOZ01000002">
    <property type="protein sequence ID" value="RXZ61153.1"/>
    <property type="molecule type" value="Genomic_DNA"/>
</dbReference>
<keyword evidence="3" id="KW-1185">Reference proteome</keyword>
<keyword evidence="1" id="KW-0472">Membrane</keyword>
<protein>
    <submittedName>
        <fullName evidence="2">Uncharacterized protein</fullName>
    </submittedName>
</protein>
<accession>A0A4Q2KCN2</accession>
<gene>
    <name evidence="2" type="ORF">ESZ91_01855</name>
</gene>
<dbReference type="RefSeq" id="WP_129223554.1">
    <property type="nucleotide sequence ID" value="NZ_SDOZ01000002.1"/>
</dbReference>
<proteinExistence type="predicted"/>
<keyword evidence="1" id="KW-0812">Transmembrane</keyword>
<evidence type="ECO:0000256" key="1">
    <source>
        <dbReference type="SAM" id="Phobius"/>
    </source>
</evidence>
<evidence type="ECO:0000313" key="3">
    <source>
        <dbReference type="Proteomes" id="UP000291269"/>
    </source>
</evidence>
<dbReference type="AlphaFoldDB" id="A0A4Q2KCN2"/>